<dbReference type="PANTHER" id="PTHR47953:SF16">
    <property type="entry name" value="CYTOCHROME P450 71D8"/>
    <property type="match status" value="1"/>
</dbReference>
<dbReference type="GO" id="GO:0004497">
    <property type="term" value="F:monooxygenase activity"/>
    <property type="evidence" value="ECO:0007669"/>
    <property type="project" value="UniProtKB-KW"/>
</dbReference>
<sequence>MDFIAIALPSVAFLFFLLKLVRKLRSPKRLPPGPWKLPLIGSLLHMAGPLPHRTLKDLAEKYGPLMHLQLGEISAIVVSSPEMVNEFMKTHDIAFASRPPVLAIEIVAYNRDDIAFAPYGDYWRQMRKIATLELLSVKKVGSFSSIREKEVHNLVESISSSGSIIPIDMTEKLFGLISSVAARASFGNKCKDQDSFLELTNEIISLAGGFNIFDLFPSFKLLHRLTGMRQKFEMMHQKVDQVFENIIKDHIQERADDTHGNDHTEDLLDVLLRLKDEGLEFPITYTNVKAVILNAFSGGSDTSSTTIEWAMTELMRNPRVMEKAQADLREALKGKQVVNENDIKDLPYLKLVMKETMRLHTPLPLLVPRECRQEVEIDGYTITVGTKIIINAWAIARDPQYWKDPESFYPERFEDGTVDFKGSNYEFIPFGSGRRMCPGIAFALATVELPLANLLYHFDWKLPNEMKPEDLDTNEFFGATVKKLNHLCLIATRRTPTL</sequence>
<dbReference type="GO" id="GO:0016705">
    <property type="term" value="F:oxidoreductase activity, acting on paired donors, with incorporation or reduction of molecular oxygen"/>
    <property type="evidence" value="ECO:0007669"/>
    <property type="project" value="InterPro"/>
</dbReference>
<keyword evidence="3 8" id="KW-0349">Heme</keyword>
<dbReference type="PROSITE" id="PS00086">
    <property type="entry name" value="CYTOCHROME_P450"/>
    <property type="match status" value="1"/>
</dbReference>
<accession>A0A2R4NA41</accession>
<evidence type="ECO:0000256" key="2">
    <source>
        <dbReference type="ARBA" id="ARBA00010617"/>
    </source>
</evidence>
<evidence type="ECO:0000256" key="1">
    <source>
        <dbReference type="ARBA" id="ARBA00001971"/>
    </source>
</evidence>
<reference evidence="10" key="1">
    <citation type="submission" date="2017-11" db="EMBL/GenBank/DDBJ databases">
        <title>De novo synthesis of the sedative valerenic acid in Saccharomyces cerevisiae.</title>
        <authorList>
            <person name="Wong J."/>
            <person name="d'Espaux L."/>
            <person name="van der Horst C."/>
            <person name="Dev I."/>
            <person name="Keasling J."/>
        </authorList>
    </citation>
    <scope>NUCLEOTIDE SEQUENCE</scope>
</reference>
<dbReference type="Gene3D" id="1.10.630.10">
    <property type="entry name" value="Cytochrome P450"/>
    <property type="match status" value="1"/>
</dbReference>
<dbReference type="GO" id="GO:0020037">
    <property type="term" value="F:heme binding"/>
    <property type="evidence" value="ECO:0007669"/>
    <property type="project" value="InterPro"/>
</dbReference>
<evidence type="ECO:0000256" key="9">
    <source>
        <dbReference type="RuleBase" id="RU000461"/>
    </source>
</evidence>
<evidence type="ECO:0000256" key="6">
    <source>
        <dbReference type="ARBA" id="ARBA00023004"/>
    </source>
</evidence>
<dbReference type="InterPro" id="IPR036396">
    <property type="entry name" value="Cyt_P450_sf"/>
</dbReference>
<keyword evidence="6 8" id="KW-0408">Iron</keyword>
<dbReference type="InterPro" id="IPR002401">
    <property type="entry name" value="Cyt_P450_E_grp-I"/>
</dbReference>
<dbReference type="Pfam" id="PF00067">
    <property type="entry name" value="p450"/>
    <property type="match status" value="1"/>
</dbReference>
<keyword evidence="7 9" id="KW-0503">Monooxygenase</keyword>
<dbReference type="InterPro" id="IPR052306">
    <property type="entry name" value="CYP450_71D"/>
</dbReference>
<evidence type="ECO:0000256" key="4">
    <source>
        <dbReference type="ARBA" id="ARBA00022723"/>
    </source>
</evidence>
<evidence type="ECO:0000256" key="7">
    <source>
        <dbReference type="ARBA" id="ARBA00023033"/>
    </source>
</evidence>
<comment type="cofactor">
    <cofactor evidence="1 8">
        <name>heme</name>
        <dbReference type="ChEBI" id="CHEBI:30413"/>
    </cofactor>
</comment>
<evidence type="ECO:0000313" key="10">
    <source>
        <dbReference type="EMBL" id="AVX32610.1"/>
    </source>
</evidence>
<dbReference type="AlphaFoldDB" id="A0A2R4NA41"/>
<dbReference type="CDD" id="cd11072">
    <property type="entry name" value="CYP71-like"/>
    <property type="match status" value="1"/>
</dbReference>
<keyword evidence="4 8" id="KW-0479">Metal-binding</keyword>
<evidence type="ECO:0000256" key="5">
    <source>
        <dbReference type="ARBA" id="ARBA00023002"/>
    </source>
</evidence>
<dbReference type="FunFam" id="1.10.630.10:FF:000008">
    <property type="entry name" value="Cytochrome P450 71D8"/>
    <property type="match status" value="1"/>
</dbReference>
<feature type="binding site" description="axial binding residue" evidence="8">
    <location>
        <position position="437"/>
    </location>
    <ligand>
        <name>heme</name>
        <dbReference type="ChEBI" id="CHEBI:30413"/>
    </ligand>
    <ligandPart>
        <name>Fe</name>
        <dbReference type="ChEBI" id="CHEBI:18248"/>
    </ligandPart>
</feature>
<dbReference type="EMBL" id="MG452947">
    <property type="protein sequence ID" value="AVX32610.1"/>
    <property type="molecule type" value="mRNA"/>
</dbReference>
<evidence type="ECO:0000256" key="3">
    <source>
        <dbReference type="ARBA" id="ARBA00022617"/>
    </source>
</evidence>
<proteinExistence type="evidence at transcript level"/>
<dbReference type="InterPro" id="IPR017972">
    <property type="entry name" value="Cyt_P450_CS"/>
</dbReference>
<keyword evidence="5 9" id="KW-0560">Oxidoreductase</keyword>
<name>A0A2R4NA41_VALOF</name>
<protein>
    <submittedName>
        <fullName evidence="10">Cytochrome P450 VoCYP71D511</fullName>
    </submittedName>
</protein>
<dbReference type="InterPro" id="IPR001128">
    <property type="entry name" value="Cyt_P450"/>
</dbReference>
<organism evidence="10">
    <name type="scientific">Valeriana officinalis</name>
    <name type="common">Valerian</name>
    <name type="synonym">Garden heliotrope</name>
    <dbReference type="NCBI Taxonomy" id="19953"/>
    <lineage>
        <taxon>Eukaryota</taxon>
        <taxon>Viridiplantae</taxon>
        <taxon>Streptophyta</taxon>
        <taxon>Embryophyta</taxon>
        <taxon>Tracheophyta</taxon>
        <taxon>Spermatophyta</taxon>
        <taxon>Magnoliopsida</taxon>
        <taxon>eudicotyledons</taxon>
        <taxon>Gunneridae</taxon>
        <taxon>Pentapetalae</taxon>
        <taxon>asterids</taxon>
        <taxon>campanulids</taxon>
        <taxon>Dipsacales</taxon>
        <taxon>Caprifoliaceae</taxon>
        <taxon>Valeriana</taxon>
    </lineage>
</organism>
<dbReference type="PRINTS" id="PR00385">
    <property type="entry name" value="P450"/>
</dbReference>
<comment type="similarity">
    <text evidence="2 9">Belongs to the cytochrome P450 family.</text>
</comment>
<dbReference type="PRINTS" id="PR00463">
    <property type="entry name" value="EP450I"/>
</dbReference>
<dbReference type="SUPFAM" id="SSF48264">
    <property type="entry name" value="Cytochrome P450"/>
    <property type="match status" value="1"/>
</dbReference>
<dbReference type="PANTHER" id="PTHR47953">
    <property type="entry name" value="OS08G0105600 PROTEIN"/>
    <property type="match status" value="1"/>
</dbReference>
<dbReference type="GO" id="GO:0005506">
    <property type="term" value="F:iron ion binding"/>
    <property type="evidence" value="ECO:0007669"/>
    <property type="project" value="InterPro"/>
</dbReference>
<evidence type="ECO:0000256" key="8">
    <source>
        <dbReference type="PIRSR" id="PIRSR602401-1"/>
    </source>
</evidence>